<name>A0A6A5UHV9_9PLEO</name>
<dbReference type="InterPro" id="IPR053137">
    <property type="entry name" value="NLR-like"/>
</dbReference>
<keyword evidence="2" id="KW-1185">Reference proteome</keyword>
<dbReference type="Pfam" id="PF13374">
    <property type="entry name" value="TPR_10"/>
    <property type="match status" value="2"/>
</dbReference>
<evidence type="ECO:0008006" key="3">
    <source>
        <dbReference type="Google" id="ProtNLM"/>
    </source>
</evidence>
<dbReference type="Gene3D" id="1.25.40.10">
    <property type="entry name" value="Tetratricopeptide repeat domain"/>
    <property type="match status" value="2"/>
</dbReference>
<dbReference type="InterPro" id="IPR011990">
    <property type="entry name" value="TPR-like_helical_dom_sf"/>
</dbReference>
<reference evidence="1" key="1">
    <citation type="journal article" date="2020" name="Stud. Mycol.">
        <title>101 Dothideomycetes genomes: a test case for predicting lifestyles and emergence of pathogens.</title>
        <authorList>
            <person name="Haridas S."/>
            <person name="Albert R."/>
            <person name="Binder M."/>
            <person name="Bloem J."/>
            <person name="Labutti K."/>
            <person name="Salamov A."/>
            <person name="Andreopoulos B."/>
            <person name="Baker S."/>
            <person name="Barry K."/>
            <person name="Bills G."/>
            <person name="Bluhm B."/>
            <person name="Cannon C."/>
            <person name="Castanera R."/>
            <person name="Culley D."/>
            <person name="Daum C."/>
            <person name="Ezra D."/>
            <person name="Gonzalez J."/>
            <person name="Henrissat B."/>
            <person name="Kuo A."/>
            <person name="Liang C."/>
            <person name="Lipzen A."/>
            <person name="Lutzoni F."/>
            <person name="Magnuson J."/>
            <person name="Mondo S."/>
            <person name="Nolan M."/>
            <person name="Ohm R."/>
            <person name="Pangilinan J."/>
            <person name="Park H.-J."/>
            <person name="Ramirez L."/>
            <person name="Alfaro M."/>
            <person name="Sun H."/>
            <person name="Tritt A."/>
            <person name="Yoshinaga Y."/>
            <person name="Zwiers L.-H."/>
            <person name="Turgeon B."/>
            <person name="Goodwin S."/>
            <person name="Spatafora J."/>
            <person name="Crous P."/>
            <person name="Grigoriev I."/>
        </authorList>
    </citation>
    <scope>NUCLEOTIDE SEQUENCE</scope>
    <source>
        <strain evidence="1">CBS 107.79</strain>
    </source>
</reference>
<dbReference type="EMBL" id="ML976798">
    <property type="protein sequence ID" value="KAF1964234.1"/>
    <property type="molecule type" value="Genomic_DNA"/>
</dbReference>
<evidence type="ECO:0000313" key="2">
    <source>
        <dbReference type="Proteomes" id="UP000800036"/>
    </source>
</evidence>
<evidence type="ECO:0000313" key="1">
    <source>
        <dbReference type="EMBL" id="KAF1964234.1"/>
    </source>
</evidence>
<sequence>MSPARGLMYAKFSVVYAHNEYWGHVERLLSDVRDYPTKMLGPGHERTRRVTLALAGTYFNLGGAQTAEELQQSVLHSCLTSLGPDHVDTLRNLHQKAYDGLLKKLGSHNEDALSALDNLARTIGRFNEREDILQARDLHIQAIKGIKKAHGEDHRRTLRAKENLVRIYVFLGGELHEAAEQLITHVVEKRKKLLGKEHAYTLLAMANATIVKIALGKLDDAEEIGMEALPIAERNFGENHVGTLFGRYTFGYLRIEQKCYEDVEEILVQLAKCYCLRGKISESIRVCEVALKGFAAISVKEHPFARD</sequence>
<dbReference type="AlphaFoldDB" id="A0A6A5UHV9"/>
<dbReference type="SUPFAM" id="SSF48452">
    <property type="entry name" value="TPR-like"/>
    <property type="match status" value="1"/>
</dbReference>
<accession>A0A6A5UHV9</accession>
<dbReference type="PANTHER" id="PTHR46082">
    <property type="entry name" value="ATP/GTP-BINDING PROTEIN-RELATED"/>
    <property type="match status" value="1"/>
</dbReference>
<dbReference type="Proteomes" id="UP000800036">
    <property type="component" value="Unassembled WGS sequence"/>
</dbReference>
<protein>
    <recommendedName>
        <fullName evidence="3">TPR-like protein</fullName>
    </recommendedName>
</protein>
<dbReference type="OrthoDB" id="5086500at2759"/>
<proteinExistence type="predicted"/>
<dbReference type="PANTHER" id="PTHR46082:SF6">
    <property type="entry name" value="AAA+ ATPASE DOMAIN-CONTAINING PROTEIN-RELATED"/>
    <property type="match status" value="1"/>
</dbReference>
<gene>
    <name evidence="1" type="ORF">BU23DRAFT_585673</name>
</gene>
<organism evidence="1 2">
    <name type="scientific">Bimuria novae-zelandiae CBS 107.79</name>
    <dbReference type="NCBI Taxonomy" id="1447943"/>
    <lineage>
        <taxon>Eukaryota</taxon>
        <taxon>Fungi</taxon>
        <taxon>Dikarya</taxon>
        <taxon>Ascomycota</taxon>
        <taxon>Pezizomycotina</taxon>
        <taxon>Dothideomycetes</taxon>
        <taxon>Pleosporomycetidae</taxon>
        <taxon>Pleosporales</taxon>
        <taxon>Massarineae</taxon>
        <taxon>Didymosphaeriaceae</taxon>
        <taxon>Bimuria</taxon>
    </lineage>
</organism>